<evidence type="ECO:0000256" key="3">
    <source>
        <dbReference type="ARBA" id="ARBA00022833"/>
    </source>
</evidence>
<dbReference type="AlphaFoldDB" id="A0AAW5PFU3"/>
<evidence type="ECO:0000256" key="2">
    <source>
        <dbReference type="ARBA" id="ARBA00022723"/>
    </source>
</evidence>
<dbReference type="Proteomes" id="UP001320691">
    <property type="component" value="Unassembled WGS sequence"/>
</dbReference>
<name>A0AAW5PFU3_9GAMM</name>
<dbReference type="EMBL" id="JANUEK010000003">
    <property type="protein sequence ID" value="MCS4279364.1"/>
    <property type="molecule type" value="Genomic_DNA"/>
</dbReference>
<sequence length="139" mass="15062">MAAFVPVPLDYHGPLSSRRGVMQYEGSCHCGNIAFRVETDAPIDDVVDCNCSLCRRRGGLLWFGPRAALSLNTDPAALATYQFNKHHLDHHYCRDCGIAPFSEGDDPRSGQRMVAVNVRCLPGVDLGGVKITAFDGAAL</sequence>
<accession>A0AAW5PFU3</accession>
<reference evidence="5" key="1">
    <citation type="submission" date="2022-08" db="EMBL/GenBank/DDBJ databases">
        <title>Genomic analyses of the natural microbiome of Caenorhabditis elegans.</title>
        <authorList>
            <person name="Samuel B."/>
        </authorList>
    </citation>
    <scope>NUCLEOTIDE SEQUENCE</scope>
    <source>
        <strain evidence="5">BIGb0277</strain>
    </source>
</reference>
<comment type="caution">
    <text evidence="5">The sequence shown here is derived from an EMBL/GenBank/DDBJ whole genome shotgun (WGS) entry which is preliminary data.</text>
</comment>
<organism evidence="5 6">
    <name type="scientific">Stenotrophomonas rhizophila</name>
    <dbReference type="NCBI Taxonomy" id="216778"/>
    <lineage>
        <taxon>Bacteria</taxon>
        <taxon>Pseudomonadati</taxon>
        <taxon>Pseudomonadota</taxon>
        <taxon>Gammaproteobacteria</taxon>
        <taxon>Lysobacterales</taxon>
        <taxon>Lysobacteraceae</taxon>
        <taxon>Stenotrophomonas</taxon>
    </lineage>
</organism>
<comment type="similarity">
    <text evidence="1">Belongs to the Gfa family.</text>
</comment>
<dbReference type="Pfam" id="PF04828">
    <property type="entry name" value="GFA"/>
    <property type="match status" value="1"/>
</dbReference>
<protein>
    <recommendedName>
        <fullName evidence="4">CENP-V/GFA domain-containing protein</fullName>
    </recommendedName>
</protein>
<dbReference type="GO" id="GO:0046872">
    <property type="term" value="F:metal ion binding"/>
    <property type="evidence" value="ECO:0007669"/>
    <property type="project" value="UniProtKB-KW"/>
</dbReference>
<evidence type="ECO:0000259" key="4">
    <source>
        <dbReference type="PROSITE" id="PS51891"/>
    </source>
</evidence>
<evidence type="ECO:0000256" key="1">
    <source>
        <dbReference type="ARBA" id="ARBA00005495"/>
    </source>
</evidence>
<dbReference type="PANTHER" id="PTHR28620:SF1">
    <property type="entry name" value="CENP-V_GFA DOMAIN-CONTAINING PROTEIN"/>
    <property type="match status" value="1"/>
</dbReference>
<dbReference type="InterPro" id="IPR011057">
    <property type="entry name" value="Mss4-like_sf"/>
</dbReference>
<keyword evidence="3" id="KW-0862">Zinc</keyword>
<keyword evidence="2" id="KW-0479">Metal-binding</keyword>
<dbReference type="PANTHER" id="PTHR28620">
    <property type="entry name" value="CENTROMERE PROTEIN V"/>
    <property type="match status" value="1"/>
</dbReference>
<evidence type="ECO:0000313" key="5">
    <source>
        <dbReference type="EMBL" id="MCS4279364.1"/>
    </source>
</evidence>
<feature type="domain" description="CENP-V/GFA" evidence="4">
    <location>
        <begin position="24"/>
        <end position="135"/>
    </location>
</feature>
<dbReference type="Gene3D" id="2.170.150.70">
    <property type="match status" value="1"/>
</dbReference>
<dbReference type="InterPro" id="IPR006913">
    <property type="entry name" value="CENP-V/GFA"/>
</dbReference>
<proteinExistence type="inferred from homology"/>
<gene>
    <name evidence="5" type="ORF">M2412_001340</name>
</gene>
<evidence type="ECO:0000313" key="6">
    <source>
        <dbReference type="Proteomes" id="UP001320691"/>
    </source>
</evidence>
<dbReference type="PROSITE" id="PS51891">
    <property type="entry name" value="CENP_V_GFA"/>
    <property type="match status" value="1"/>
</dbReference>
<dbReference type="InterPro" id="IPR052355">
    <property type="entry name" value="CENP-V-like"/>
</dbReference>
<dbReference type="SUPFAM" id="SSF51316">
    <property type="entry name" value="Mss4-like"/>
    <property type="match status" value="1"/>
</dbReference>
<dbReference type="GO" id="GO:0016846">
    <property type="term" value="F:carbon-sulfur lyase activity"/>
    <property type="evidence" value="ECO:0007669"/>
    <property type="project" value="InterPro"/>
</dbReference>